<name>A0A9D4VVA6_PEA</name>
<accession>A0A9D4VVA6</accession>
<protein>
    <submittedName>
        <fullName evidence="2">Uncharacterized protein</fullName>
    </submittedName>
</protein>
<organism evidence="2 3">
    <name type="scientific">Pisum sativum</name>
    <name type="common">Garden pea</name>
    <name type="synonym">Lathyrus oleraceus</name>
    <dbReference type="NCBI Taxonomy" id="3888"/>
    <lineage>
        <taxon>Eukaryota</taxon>
        <taxon>Viridiplantae</taxon>
        <taxon>Streptophyta</taxon>
        <taxon>Embryophyta</taxon>
        <taxon>Tracheophyta</taxon>
        <taxon>Spermatophyta</taxon>
        <taxon>Magnoliopsida</taxon>
        <taxon>eudicotyledons</taxon>
        <taxon>Gunneridae</taxon>
        <taxon>Pentapetalae</taxon>
        <taxon>rosids</taxon>
        <taxon>fabids</taxon>
        <taxon>Fabales</taxon>
        <taxon>Fabaceae</taxon>
        <taxon>Papilionoideae</taxon>
        <taxon>50 kb inversion clade</taxon>
        <taxon>NPAAA clade</taxon>
        <taxon>Hologalegina</taxon>
        <taxon>IRL clade</taxon>
        <taxon>Fabeae</taxon>
        <taxon>Lathyrus</taxon>
    </lineage>
</organism>
<keyword evidence="3" id="KW-1185">Reference proteome</keyword>
<evidence type="ECO:0000313" key="2">
    <source>
        <dbReference type="EMBL" id="KAI5389410.1"/>
    </source>
</evidence>
<dbReference type="EMBL" id="JAMSHJ010000007">
    <property type="protein sequence ID" value="KAI5389410.1"/>
    <property type="molecule type" value="Genomic_DNA"/>
</dbReference>
<feature type="region of interest" description="Disordered" evidence="1">
    <location>
        <begin position="29"/>
        <end position="48"/>
    </location>
</feature>
<reference evidence="2 3" key="1">
    <citation type="journal article" date="2022" name="Nat. Genet.">
        <title>Improved pea reference genome and pan-genome highlight genomic features and evolutionary characteristics.</title>
        <authorList>
            <person name="Yang T."/>
            <person name="Liu R."/>
            <person name="Luo Y."/>
            <person name="Hu S."/>
            <person name="Wang D."/>
            <person name="Wang C."/>
            <person name="Pandey M.K."/>
            <person name="Ge S."/>
            <person name="Xu Q."/>
            <person name="Li N."/>
            <person name="Li G."/>
            <person name="Huang Y."/>
            <person name="Saxena R.K."/>
            <person name="Ji Y."/>
            <person name="Li M."/>
            <person name="Yan X."/>
            <person name="He Y."/>
            <person name="Liu Y."/>
            <person name="Wang X."/>
            <person name="Xiang C."/>
            <person name="Varshney R.K."/>
            <person name="Ding H."/>
            <person name="Gao S."/>
            <person name="Zong X."/>
        </authorList>
    </citation>
    <scope>NUCLEOTIDE SEQUENCE [LARGE SCALE GENOMIC DNA]</scope>
    <source>
        <strain evidence="2 3">cv. Zhongwan 6</strain>
    </source>
</reference>
<sequence>MASLIIGPCWCKLGTPFVPLSCQGKRPSIFNSNHEEKKDIGSGGKGKQPLWKRKVILNDFEKVIGKRLQKMKNLSPQQQKGDWKDLFLMSISFSVYVYISQKLVCAYCAWTSLPKVNVW</sequence>
<dbReference type="AlphaFoldDB" id="A0A9D4VVA6"/>
<dbReference type="Gramene" id="PSAT_LOCUS30380_t1">
    <property type="protein sequence ID" value="CAL5211991.1"/>
    <property type="gene ID" value="PSAT_LOCUS30380"/>
</dbReference>
<dbReference type="Gramene" id="Psat07G0489000-T1">
    <property type="protein sequence ID" value="KAI5389410.1"/>
    <property type="gene ID" value="KIW84_074890"/>
</dbReference>
<evidence type="ECO:0000313" key="3">
    <source>
        <dbReference type="Proteomes" id="UP001058974"/>
    </source>
</evidence>
<dbReference type="Proteomes" id="UP001058974">
    <property type="component" value="Chromosome 7"/>
</dbReference>
<comment type="caution">
    <text evidence="2">The sequence shown here is derived from an EMBL/GenBank/DDBJ whole genome shotgun (WGS) entry which is preliminary data.</text>
</comment>
<proteinExistence type="predicted"/>
<evidence type="ECO:0000256" key="1">
    <source>
        <dbReference type="SAM" id="MobiDB-lite"/>
    </source>
</evidence>
<gene>
    <name evidence="2" type="ORF">KIW84_074890</name>
</gene>